<feature type="transmembrane region" description="Helical" evidence="1">
    <location>
        <begin position="12"/>
        <end position="31"/>
    </location>
</feature>
<proteinExistence type="predicted"/>
<dbReference type="EMBL" id="FQYW01000011">
    <property type="protein sequence ID" value="SHI73501.1"/>
    <property type="molecule type" value="Genomic_DNA"/>
</dbReference>
<dbReference type="AlphaFoldDB" id="A0A1M6DK29"/>
<evidence type="ECO:0000313" key="3">
    <source>
        <dbReference type="Proteomes" id="UP000191240"/>
    </source>
</evidence>
<sequence>MDKKSFKNTIKNMPLSLPMGAAAIGTAASLWFANKRVHTLCGMIWLGVSAVHTWQHYKKVRQDAAKVVNKMGLMDVLNLPKSKLDLFVRSVEVSSYIPGRVRLYSKALIGNKAKCQQVLEYLHGVGELDEVKVNEVTGSILILYTPQILRANKELIRVEEYIKTHVRR</sequence>
<dbReference type="RefSeq" id="WP_327078472.1">
    <property type="nucleotide sequence ID" value="NZ_FQYW01000011.1"/>
</dbReference>
<name>A0A1M6DK29_9FIRM</name>
<dbReference type="Proteomes" id="UP000191240">
    <property type="component" value="Unassembled WGS sequence"/>
</dbReference>
<dbReference type="Pfam" id="PF19991">
    <property type="entry name" value="HMA_2"/>
    <property type="match status" value="1"/>
</dbReference>
<keyword evidence="1" id="KW-0472">Membrane</keyword>
<organism evidence="2 3">
    <name type="scientific">Anaerovibrio lipolyticus DSM 3074</name>
    <dbReference type="NCBI Taxonomy" id="1120997"/>
    <lineage>
        <taxon>Bacteria</taxon>
        <taxon>Bacillati</taxon>
        <taxon>Bacillota</taxon>
        <taxon>Negativicutes</taxon>
        <taxon>Selenomonadales</taxon>
        <taxon>Selenomonadaceae</taxon>
        <taxon>Anaerovibrio</taxon>
    </lineage>
</organism>
<evidence type="ECO:0000256" key="1">
    <source>
        <dbReference type="SAM" id="Phobius"/>
    </source>
</evidence>
<keyword evidence="1" id="KW-1133">Transmembrane helix</keyword>
<accession>A0A1M6DK29</accession>
<keyword evidence="1" id="KW-0812">Transmembrane</keyword>
<gene>
    <name evidence="2" type="ORF">SAMN02745671_01523</name>
</gene>
<reference evidence="2 3" key="1">
    <citation type="submission" date="2016-11" db="EMBL/GenBank/DDBJ databases">
        <authorList>
            <person name="Jaros S."/>
            <person name="Januszkiewicz K."/>
            <person name="Wedrychowicz H."/>
        </authorList>
    </citation>
    <scope>NUCLEOTIDE SEQUENCE [LARGE SCALE GENOMIC DNA]</scope>
    <source>
        <strain evidence="2 3">DSM 3074</strain>
    </source>
</reference>
<protein>
    <submittedName>
        <fullName evidence="2">Uncharacterized protein</fullName>
    </submittedName>
</protein>
<evidence type="ECO:0000313" key="2">
    <source>
        <dbReference type="EMBL" id="SHI73501.1"/>
    </source>
</evidence>